<gene>
    <name evidence="3" type="ORF">SAMN05216360_114168</name>
</gene>
<dbReference type="RefSeq" id="WP_244507713.1">
    <property type="nucleotide sequence ID" value="NZ_FNHS01000014.1"/>
</dbReference>
<sequence>MVTNRHGRSLSNDVLVNNTSVQEMYDGGHGTRLTLLSYQQKLFDSAAAG</sequence>
<dbReference type="Pfam" id="PF04966">
    <property type="entry name" value="OprB"/>
    <property type="match status" value="1"/>
</dbReference>
<dbReference type="GO" id="GO:0015288">
    <property type="term" value="F:porin activity"/>
    <property type="evidence" value="ECO:0007669"/>
    <property type="project" value="InterPro"/>
</dbReference>
<dbReference type="STRING" id="582672.SAMN05216360_114168"/>
<comment type="similarity">
    <text evidence="1 2">Belongs to the OprB family.</text>
</comment>
<dbReference type="Proteomes" id="UP000198704">
    <property type="component" value="Unassembled WGS sequence"/>
</dbReference>
<dbReference type="GO" id="GO:0008643">
    <property type="term" value="P:carbohydrate transport"/>
    <property type="evidence" value="ECO:0007669"/>
    <property type="project" value="InterPro"/>
</dbReference>
<evidence type="ECO:0000313" key="4">
    <source>
        <dbReference type="Proteomes" id="UP000198704"/>
    </source>
</evidence>
<dbReference type="AlphaFoldDB" id="A0A1H0GPB5"/>
<dbReference type="GO" id="GO:0016020">
    <property type="term" value="C:membrane"/>
    <property type="evidence" value="ECO:0007669"/>
    <property type="project" value="InterPro"/>
</dbReference>
<evidence type="ECO:0000256" key="1">
    <source>
        <dbReference type="ARBA" id="ARBA00008769"/>
    </source>
</evidence>
<proteinExistence type="inferred from homology"/>
<dbReference type="InterPro" id="IPR038673">
    <property type="entry name" value="OprB_sf"/>
</dbReference>
<dbReference type="InterPro" id="IPR007049">
    <property type="entry name" value="Carb-sel_porin_OprB"/>
</dbReference>
<dbReference type="Gene3D" id="2.40.160.180">
    <property type="entry name" value="Carbohydrate-selective porin OprB"/>
    <property type="match status" value="1"/>
</dbReference>
<organism evidence="3 4">
    <name type="scientific">Methylobacterium phyllostachyos</name>
    <dbReference type="NCBI Taxonomy" id="582672"/>
    <lineage>
        <taxon>Bacteria</taxon>
        <taxon>Pseudomonadati</taxon>
        <taxon>Pseudomonadota</taxon>
        <taxon>Alphaproteobacteria</taxon>
        <taxon>Hyphomicrobiales</taxon>
        <taxon>Methylobacteriaceae</taxon>
        <taxon>Methylobacterium</taxon>
    </lineage>
</organism>
<evidence type="ECO:0000256" key="2">
    <source>
        <dbReference type="RuleBase" id="RU363072"/>
    </source>
</evidence>
<accession>A0A1H0GPB5</accession>
<keyword evidence="4" id="KW-1185">Reference proteome</keyword>
<name>A0A1H0GPB5_9HYPH</name>
<dbReference type="EMBL" id="FNHS01000014">
    <property type="protein sequence ID" value="SDO08743.1"/>
    <property type="molecule type" value="Genomic_DNA"/>
</dbReference>
<reference evidence="4" key="1">
    <citation type="submission" date="2016-10" db="EMBL/GenBank/DDBJ databases">
        <authorList>
            <person name="Varghese N."/>
            <person name="Submissions S."/>
        </authorList>
    </citation>
    <scope>NUCLEOTIDE SEQUENCE [LARGE SCALE GENOMIC DNA]</scope>
    <source>
        <strain evidence="4">BL47</strain>
    </source>
</reference>
<evidence type="ECO:0000313" key="3">
    <source>
        <dbReference type="EMBL" id="SDO08743.1"/>
    </source>
</evidence>
<protein>
    <submittedName>
        <fullName evidence="3">Porin</fullName>
    </submittedName>
</protein>